<comment type="subunit">
    <text evidence="3 15">Tetramer of two alpha and two beta subunits.</text>
</comment>
<dbReference type="Gene3D" id="3.30.70.380">
    <property type="entry name" value="Ferrodoxin-fold anticodon-binding domain"/>
    <property type="match status" value="1"/>
</dbReference>
<evidence type="ECO:0000256" key="15">
    <source>
        <dbReference type="HAMAP-Rule" id="MF_00283"/>
    </source>
</evidence>
<evidence type="ECO:0000256" key="16">
    <source>
        <dbReference type="PROSITE-ProRule" id="PRU00209"/>
    </source>
</evidence>
<dbReference type="NCBIfam" id="NF045760">
    <property type="entry name" value="YtpR"/>
    <property type="match status" value="1"/>
</dbReference>
<dbReference type="SUPFAM" id="SSF54991">
    <property type="entry name" value="Anticodon-binding domain of PheRS"/>
    <property type="match status" value="1"/>
</dbReference>
<evidence type="ECO:0000259" key="18">
    <source>
        <dbReference type="PROSITE" id="PS51447"/>
    </source>
</evidence>
<comment type="caution">
    <text evidence="20">The sequence shown here is derived from an EMBL/GenBank/DDBJ whole genome shotgun (WGS) entry which is preliminary data.</text>
</comment>
<dbReference type="SUPFAM" id="SSF56037">
    <property type="entry name" value="PheT/TilS domain"/>
    <property type="match status" value="1"/>
</dbReference>
<dbReference type="STRING" id="1650663.GCA_001486665_02748"/>
<evidence type="ECO:0000313" key="20">
    <source>
        <dbReference type="EMBL" id="TCL60195.1"/>
    </source>
</evidence>
<keyword evidence="4 15" id="KW-0963">Cytoplasm</keyword>
<keyword evidence="9 15" id="KW-0067">ATP-binding</keyword>
<dbReference type="InterPro" id="IPR005147">
    <property type="entry name" value="tRNA_synthase_B5-dom"/>
</dbReference>
<dbReference type="PROSITE" id="PS50886">
    <property type="entry name" value="TRBD"/>
    <property type="match status" value="1"/>
</dbReference>
<dbReference type="InterPro" id="IPR002547">
    <property type="entry name" value="tRNA-bd_dom"/>
</dbReference>
<dbReference type="InterPro" id="IPR012340">
    <property type="entry name" value="NA-bd_OB-fold"/>
</dbReference>
<dbReference type="InterPro" id="IPR045060">
    <property type="entry name" value="Phe-tRNA-ligase_IIc_bsu"/>
</dbReference>
<evidence type="ECO:0000256" key="6">
    <source>
        <dbReference type="ARBA" id="ARBA00022598"/>
    </source>
</evidence>
<comment type="similarity">
    <text evidence="2 15">Belongs to the phenylalanyl-tRNA synthetase beta subunit family. Type 1 subfamily.</text>
</comment>
<organism evidence="20 21">
    <name type="scientific">Allofournierella massiliensis</name>
    <dbReference type="NCBI Taxonomy" id="1650663"/>
    <lineage>
        <taxon>Bacteria</taxon>
        <taxon>Bacillati</taxon>
        <taxon>Bacillota</taxon>
        <taxon>Clostridia</taxon>
        <taxon>Eubacteriales</taxon>
        <taxon>Oscillospiraceae</taxon>
        <taxon>Allofournierella</taxon>
    </lineage>
</organism>
<evidence type="ECO:0000256" key="1">
    <source>
        <dbReference type="ARBA" id="ARBA00004496"/>
    </source>
</evidence>
<dbReference type="GO" id="GO:0000287">
    <property type="term" value="F:magnesium ion binding"/>
    <property type="evidence" value="ECO:0007669"/>
    <property type="project" value="UniProtKB-UniRule"/>
</dbReference>
<evidence type="ECO:0000259" key="19">
    <source>
        <dbReference type="PROSITE" id="PS51483"/>
    </source>
</evidence>
<dbReference type="InterPro" id="IPR041616">
    <property type="entry name" value="PheRS_beta_core"/>
</dbReference>
<dbReference type="GO" id="GO:0140096">
    <property type="term" value="F:catalytic activity, acting on a protein"/>
    <property type="evidence" value="ECO:0007669"/>
    <property type="project" value="UniProtKB-ARBA"/>
</dbReference>
<comment type="cofactor">
    <cofactor evidence="15">
        <name>Mg(2+)</name>
        <dbReference type="ChEBI" id="CHEBI:18420"/>
    </cofactor>
    <text evidence="15">Binds 2 magnesium ions per tetramer.</text>
</comment>
<evidence type="ECO:0000256" key="8">
    <source>
        <dbReference type="ARBA" id="ARBA00022741"/>
    </source>
</evidence>
<dbReference type="GO" id="GO:0006432">
    <property type="term" value="P:phenylalanyl-tRNA aminoacylation"/>
    <property type="evidence" value="ECO:0007669"/>
    <property type="project" value="UniProtKB-UniRule"/>
</dbReference>
<feature type="binding site" evidence="15">
    <location>
        <position position="470"/>
    </location>
    <ligand>
        <name>Mg(2+)</name>
        <dbReference type="ChEBI" id="CHEBI:18420"/>
        <note>shared with alpha subunit</note>
    </ligand>
</feature>
<dbReference type="InterPro" id="IPR036690">
    <property type="entry name" value="Fdx_antiC-bd_sf"/>
</dbReference>
<feature type="domain" description="FDX-ACB" evidence="18">
    <location>
        <begin position="721"/>
        <end position="813"/>
    </location>
</feature>
<keyword evidence="13 15" id="KW-0030">Aminoacyl-tRNA synthetase</keyword>
<dbReference type="Gene3D" id="2.40.50.140">
    <property type="entry name" value="Nucleic acid-binding proteins"/>
    <property type="match status" value="1"/>
</dbReference>
<dbReference type="OrthoDB" id="9805455at2"/>
<gene>
    <name evidence="15" type="primary">pheT</name>
    <name evidence="20" type="ORF">EDD77_10474</name>
</gene>
<evidence type="ECO:0000256" key="14">
    <source>
        <dbReference type="ARBA" id="ARBA00049255"/>
    </source>
</evidence>
<dbReference type="InterPro" id="IPR004532">
    <property type="entry name" value="Phe-tRNA-ligase_IIc_bsu_bact"/>
</dbReference>
<feature type="domain" description="B5" evidence="19">
    <location>
        <begin position="417"/>
        <end position="493"/>
    </location>
</feature>
<feature type="binding site" evidence="15">
    <location>
        <position position="481"/>
    </location>
    <ligand>
        <name>Mg(2+)</name>
        <dbReference type="ChEBI" id="CHEBI:18420"/>
        <note>shared with alpha subunit</note>
    </ligand>
</feature>
<dbReference type="Pfam" id="PF17759">
    <property type="entry name" value="tRNA_synthFbeta"/>
    <property type="match status" value="1"/>
</dbReference>
<keyword evidence="8 15" id="KW-0547">Nucleotide-binding</keyword>
<dbReference type="SUPFAM" id="SSF50249">
    <property type="entry name" value="Nucleic acid-binding proteins"/>
    <property type="match status" value="1"/>
</dbReference>
<proteinExistence type="inferred from homology"/>
<dbReference type="Pfam" id="PF03484">
    <property type="entry name" value="B5"/>
    <property type="match status" value="1"/>
</dbReference>
<dbReference type="SMART" id="SM00896">
    <property type="entry name" value="FDX-ACB"/>
    <property type="match status" value="1"/>
</dbReference>
<dbReference type="EMBL" id="SLUM01000004">
    <property type="protein sequence ID" value="TCL60195.1"/>
    <property type="molecule type" value="Genomic_DNA"/>
</dbReference>
<reference evidence="20 21" key="1">
    <citation type="submission" date="2019-03" db="EMBL/GenBank/DDBJ databases">
        <title>Genomic Encyclopedia of Type Strains, Phase IV (KMG-IV): sequencing the most valuable type-strain genomes for metagenomic binning, comparative biology and taxonomic classification.</title>
        <authorList>
            <person name="Goeker M."/>
        </authorList>
    </citation>
    <scope>NUCLEOTIDE SEQUENCE [LARGE SCALE GENOMIC DNA]</scope>
    <source>
        <strain evidence="20 21">DSM 100451</strain>
    </source>
</reference>
<name>A0A4R1R417_9FIRM</name>
<dbReference type="InterPro" id="IPR045864">
    <property type="entry name" value="aa-tRNA-synth_II/BPL/LPL"/>
</dbReference>
<dbReference type="HAMAP" id="MF_00283">
    <property type="entry name" value="Phe_tRNA_synth_beta1"/>
    <property type="match status" value="1"/>
</dbReference>
<dbReference type="Gene3D" id="3.50.40.10">
    <property type="entry name" value="Phenylalanyl-trna Synthetase, Chain B, domain 3"/>
    <property type="match status" value="1"/>
</dbReference>
<evidence type="ECO:0000259" key="17">
    <source>
        <dbReference type="PROSITE" id="PS50886"/>
    </source>
</evidence>
<dbReference type="InterPro" id="IPR005121">
    <property type="entry name" value="Fdx_antiC-bd"/>
</dbReference>
<evidence type="ECO:0000256" key="12">
    <source>
        <dbReference type="ARBA" id="ARBA00022917"/>
    </source>
</evidence>
<evidence type="ECO:0000256" key="4">
    <source>
        <dbReference type="ARBA" id="ARBA00022490"/>
    </source>
</evidence>
<accession>A0A4R1R417</accession>
<dbReference type="CDD" id="cd00769">
    <property type="entry name" value="PheRS_beta_core"/>
    <property type="match status" value="1"/>
</dbReference>
<keyword evidence="5 16" id="KW-0820">tRNA-binding</keyword>
<feature type="binding site" evidence="15">
    <location>
        <position position="477"/>
    </location>
    <ligand>
        <name>Mg(2+)</name>
        <dbReference type="ChEBI" id="CHEBI:18420"/>
        <note>shared with alpha subunit</note>
    </ligand>
</feature>
<evidence type="ECO:0000313" key="21">
    <source>
        <dbReference type="Proteomes" id="UP000295184"/>
    </source>
</evidence>
<dbReference type="Gene3D" id="3.30.930.10">
    <property type="entry name" value="Bira Bifunctional Protein, Domain 2"/>
    <property type="match status" value="1"/>
</dbReference>
<dbReference type="SUPFAM" id="SSF46955">
    <property type="entry name" value="Putative DNA-binding domain"/>
    <property type="match status" value="1"/>
</dbReference>
<dbReference type="InterPro" id="IPR009061">
    <property type="entry name" value="DNA-bd_dom_put_sf"/>
</dbReference>
<dbReference type="InterPro" id="IPR020825">
    <property type="entry name" value="Phe-tRNA_synthase-like_B3/B4"/>
</dbReference>
<dbReference type="AlphaFoldDB" id="A0A4R1R417"/>
<evidence type="ECO:0000256" key="11">
    <source>
        <dbReference type="ARBA" id="ARBA00022884"/>
    </source>
</evidence>
<keyword evidence="6 15" id="KW-0436">Ligase</keyword>
<dbReference type="Gene3D" id="3.30.56.10">
    <property type="match status" value="2"/>
</dbReference>
<keyword evidence="10 15" id="KW-0460">Magnesium</keyword>
<evidence type="ECO:0000256" key="3">
    <source>
        <dbReference type="ARBA" id="ARBA00011209"/>
    </source>
</evidence>
<dbReference type="GO" id="GO:0009328">
    <property type="term" value="C:phenylalanine-tRNA ligase complex"/>
    <property type="evidence" value="ECO:0007669"/>
    <property type="project" value="TreeGrafter"/>
</dbReference>
<dbReference type="RefSeq" id="WP_058965852.1">
    <property type="nucleotide sequence ID" value="NZ_CABKVM010000018.1"/>
</dbReference>
<comment type="subcellular location">
    <subcellularLocation>
        <location evidence="1 15">Cytoplasm</location>
    </subcellularLocation>
</comment>
<dbReference type="SMART" id="SM00873">
    <property type="entry name" value="B3_4"/>
    <property type="match status" value="1"/>
</dbReference>
<dbReference type="SMART" id="SM00874">
    <property type="entry name" value="B5"/>
    <property type="match status" value="1"/>
</dbReference>
<evidence type="ECO:0000256" key="10">
    <source>
        <dbReference type="ARBA" id="ARBA00022842"/>
    </source>
</evidence>
<dbReference type="InterPro" id="IPR033714">
    <property type="entry name" value="tRNA_bind_bactPheRS"/>
</dbReference>
<comment type="catalytic activity">
    <reaction evidence="14 15">
        <text>tRNA(Phe) + L-phenylalanine + ATP = L-phenylalanyl-tRNA(Phe) + AMP + diphosphate + H(+)</text>
        <dbReference type="Rhea" id="RHEA:19413"/>
        <dbReference type="Rhea" id="RHEA-COMP:9668"/>
        <dbReference type="Rhea" id="RHEA-COMP:9699"/>
        <dbReference type="ChEBI" id="CHEBI:15378"/>
        <dbReference type="ChEBI" id="CHEBI:30616"/>
        <dbReference type="ChEBI" id="CHEBI:33019"/>
        <dbReference type="ChEBI" id="CHEBI:58095"/>
        <dbReference type="ChEBI" id="CHEBI:78442"/>
        <dbReference type="ChEBI" id="CHEBI:78531"/>
        <dbReference type="ChEBI" id="CHEBI:456215"/>
        <dbReference type="EC" id="6.1.1.20"/>
    </reaction>
</comment>
<dbReference type="PANTHER" id="PTHR10947">
    <property type="entry name" value="PHENYLALANYL-TRNA SYNTHETASE BETA CHAIN AND LEUCINE-RICH REPEAT-CONTAINING PROTEIN 47"/>
    <property type="match status" value="1"/>
</dbReference>
<dbReference type="CDD" id="cd02796">
    <property type="entry name" value="tRNA_bind_bactPheRS"/>
    <property type="match status" value="1"/>
</dbReference>
<keyword evidence="7 15" id="KW-0479">Metal-binding</keyword>
<dbReference type="NCBIfam" id="TIGR00472">
    <property type="entry name" value="pheT_bact"/>
    <property type="match status" value="1"/>
</dbReference>
<protein>
    <recommendedName>
        <fullName evidence="15">Phenylalanine--tRNA ligase beta subunit</fullName>
        <ecNumber evidence="15">6.1.1.20</ecNumber>
    </recommendedName>
    <alternativeName>
        <fullName evidence="15">Phenylalanyl-tRNA synthetase beta subunit</fullName>
        <shortName evidence="15">PheRS</shortName>
    </alternativeName>
</protein>
<evidence type="ECO:0000256" key="2">
    <source>
        <dbReference type="ARBA" id="ARBA00008653"/>
    </source>
</evidence>
<dbReference type="PROSITE" id="PS51483">
    <property type="entry name" value="B5"/>
    <property type="match status" value="1"/>
</dbReference>
<evidence type="ECO:0000256" key="5">
    <source>
        <dbReference type="ARBA" id="ARBA00022555"/>
    </source>
</evidence>
<dbReference type="GO" id="GO:0000049">
    <property type="term" value="F:tRNA binding"/>
    <property type="evidence" value="ECO:0007669"/>
    <property type="project" value="UniProtKB-UniRule"/>
</dbReference>
<dbReference type="GO" id="GO:0005524">
    <property type="term" value="F:ATP binding"/>
    <property type="evidence" value="ECO:0007669"/>
    <property type="project" value="UniProtKB-UniRule"/>
</dbReference>
<dbReference type="GO" id="GO:0004826">
    <property type="term" value="F:phenylalanine-tRNA ligase activity"/>
    <property type="evidence" value="ECO:0007669"/>
    <property type="project" value="UniProtKB-UniRule"/>
</dbReference>
<feature type="domain" description="TRNA-binding" evidence="17">
    <location>
        <begin position="39"/>
        <end position="163"/>
    </location>
</feature>
<sequence>MKVPFSWLKEYVDIDVTAQELEEKLFSCGFEVEELIPVGKDISGVVVGHVVECEKIPDTHLSLCKVDAGTGELLQICCGADNVRAGGKYPCALVGATVLATGKDHKTVEGVLTIKKGKLRGYESFGMLCSGVELGLNDDLYPGADYFGLLVLPEDAPVGADVKPLLGMDDYIFDISVTANRADCQSVLGIAREVAAVLNKPLKMPATDYTTSDYTYPGLNITVEALDLCPRYLGHGVRNITPGQSPQWMRRYLALCGLRSISNVVDITNFVMLEIGQPMHAFDMSTLESTQIIVRRARNDESIVTLDGKEFQLNDSNLVICDGAKPVALAGIMGGLNSEITENTTQLLFESAKFMRDNIRKTSRSLGQSTDASSHYEKGISEYTCELGMARALHLIQELGCGEVTASAFDVSAGAPREGKRFTATISGINRILGIEVPAEAILDILRHLQFEVKQDGDVLDVTAPRYREDIEIGEPDLAEEVIREYGYEHIVPTFLQDSSVTNGGLNPAQQRRAKLKRTLCGQGYYEISTLAFYADADLDALHLAEDTPERRVIRLLNPITSNLTIMRPLLAPSMLNTVVENLKKGNNAGRLFELSNVYAPRELPVTQLPDEIPHLGFAAFGDEEDFFTVKGTMEALAEAFGVRFDYERAEDVPYLHPGISAYILCGGKRVGVFGKLANQVTGELKLPKDSKANHKIFLGEIDYNALCALLPEGMRYQPISEFATVTRDLALVVEEGMACGTLVDAIRSACKQVGDVELFDVYRSEQIGEGKKSMAFKIFFVPTDKALTPKDVDRFMNKILGNLKHKLNIDMR</sequence>
<dbReference type="PROSITE" id="PS51447">
    <property type="entry name" value="FDX_ACB"/>
    <property type="match status" value="1"/>
</dbReference>
<dbReference type="InterPro" id="IPR005146">
    <property type="entry name" value="B3/B4_tRNA-bd"/>
</dbReference>
<keyword evidence="12 15" id="KW-0648">Protein biosynthesis</keyword>
<evidence type="ECO:0000256" key="7">
    <source>
        <dbReference type="ARBA" id="ARBA00022723"/>
    </source>
</evidence>
<dbReference type="Pfam" id="PF01588">
    <property type="entry name" value="tRNA_bind"/>
    <property type="match status" value="1"/>
</dbReference>
<dbReference type="Pfam" id="PF03147">
    <property type="entry name" value="FDX-ACB"/>
    <property type="match status" value="1"/>
</dbReference>
<feature type="binding site" evidence="15">
    <location>
        <position position="480"/>
    </location>
    <ligand>
        <name>Mg(2+)</name>
        <dbReference type="ChEBI" id="CHEBI:18420"/>
        <note>shared with alpha subunit</note>
    </ligand>
</feature>
<dbReference type="GO" id="GO:0016740">
    <property type="term" value="F:transferase activity"/>
    <property type="evidence" value="ECO:0007669"/>
    <property type="project" value="UniProtKB-ARBA"/>
</dbReference>
<dbReference type="EC" id="6.1.1.20" evidence="15"/>
<dbReference type="Proteomes" id="UP000295184">
    <property type="component" value="Unassembled WGS sequence"/>
</dbReference>
<evidence type="ECO:0000256" key="9">
    <source>
        <dbReference type="ARBA" id="ARBA00022840"/>
    </source>
</evidence>
<evidence type="ECO:0000256" key="13">
    <source>
        <dbReference type="ARBA" id="ARBA00023146"/>
    </source>
</evidence>
<keyword evidence="11 16" id="KW-0694">RNA-binding</keyword>
<dbReference type="SUPFAM" id="SSF55681">
    <property type="entry name" value="Class II aaRS and biotin synthetases"/>
    <property type="match status" value="1"/>
</dbReference>
<dbReference type="PANTHER" id="PTHR10947:SF0">
    <property type="entry name" value="PHENYLALANINE--TRNA LIGASE BETA SUBUNIT"/>
    <property type="match status" value="1"/>
</dbReference>
<dbReference type="Pfam" id="PF03483">
    <property type="entry name" value="B3_4"/>
    <property type="match status" value="1"/>
</dbReference>